<accession>A0A212KDB2</accession>
<dbReference type="EMBL" id="FLUO01000001">
    <property type="protein sequence ID" value="SBW09652.1"/>
    <property type="molecule type" value="Genomic_DNA"/>
</dbReference>
<dbReference type="InterPro" id="IPR029063">
    <property type="entry name" value="SAM-dependent_MTases_sf"/>
</dbReference>
<dbReference type="AlphaFoldDB" id="A0A212KDB2"/>
<sequence>MKALLLRLADFLAVFWRLLPQRLRNGFATAVFVLDSRDPDPAQGLKRLFALRDRLELVTAERAMAYGRGEHPKHHLTRYHDFFIDRIADGERVLDVGCGYGAVARDIAAARPASTVVGMDMNQPRLAQARAAANPPNLSFVEGDATRTVPEGRWDAVVLSNVLEHIVDRVGFLSSLIAATGAGKFLIRVPHFEREWQMAMRKELRVNYYSDDDHKIEHTLAEFRDEVERAGLRVVEVSTPWGEIWAECRRDPASP</sequence>
<dbReference type="Gene3D" id="3.40.50.150">
    <property type="entry name" value="Vaccinia Virus protein VP39"/>
    <property type="match status" value="1"/>
</dbReference>
<dbReference type="CDD" id="cd02440">
    <property type="entry name" value="AdoMet_MTases"/>
    <property type="match status" value="1"/>
</dbReference>
<dbReference type="PANTHER" id="PTHR43861">
    <property type="entry name" value="TRANS-ACONITATE 2-METHYLTRANSFERASE-RELATED"/>
    <property type="match status" value="1"/>
</dbReference>
<evidence type="ECO:0008006" key="2">
    <source>
        <dbReference type="Google" id="ProtNLM"/>
    </source>
</evidence>
<protein>
    <recommendedName>
        <fullName evidence="2">Methyltransferase domain-containing protein</fullName>
    </recommendedName>
</protein>
<gene>
    <name evidence="1" type="ORF">KL86APRO_12643</name>
</gene>
<proteinExistence type="predicted"/>
<name>A0A212KDB2_9PROT</name>
<evidence type="ECO:0000313" key="1">
    <source>
        <dbReference type="EMBL" id="SBW09652.1"/>
    </source>
</evidence>
<dbReference type="SUPFAM" id="SSF53335">
    <property type="entry name" value="S-adenosyl-L-methionine-dependent methyltransferases"/>
    <property type="match status" value="1"/>
</dbReference>
<dbReference type="Pfam" id="PF13489">
    <property type="entry name" value="Methyltransf_23"/>
    <property type="match status" value="1"/>
</dbReference>
<reference evidence="1" key="1">
    <citation type="submission" date="2016-04" db="EMBL/GenBank/DDBJ databases">
        <authorList>
            <person name="Evans L.H."/>
            <person name="Alamgir A."/>
            <person name="Owens N."/>
            <person name="Weber N.D."/>
            <person name="Virtaneva K."/>
            <person name="Barbian K."/>
            <person name="Babar A."/>
            <person name="Rosenke K."/>
        </authorList>
    </citation>
    <scope>NUCLEOTIDE SEQUENCE</scope>
    <source>
        <strain evidence="1">86</strain>
    </source>
</reference>
<organism evidence="1">
    <name type="scientific">uncultured Alphaproteobacteria bacterium</name>
    <dbReference type="NCBI Taxonomy" id="91750"/>
    <lineage>
        <taxon>Bacteria</taxon>
        <taxon>Pseudomonadati</taxon>
        <taxon>Pseudomonadota</taxon>
        <taxon>Alphaproteobacteria</taxon>
        <taxon>environmental samples</taxon>
    </lineage>
</organism>